<name>A0ABZ3FGQ9_9FIRM</name>
<sequence>MKWDCENNIVTEDMVKEIEGYFNISFPQDFLDIIKNYDGGYPYPNTINIDGYEEILNNIVSFYKNDSSYIINVYEDIQDFRDKRLIPIAEDPFGNIFCYRMKNNEFDIIFWNHENNEEKYICNKFSDLLDLLYD</sequence>
<dbReference type="EMBL" id="CP154622">
    <property type="protein sequence ID" value="XAM43023.1"/>
    <property type="molecule type" value="Genomic_DNA"/>
</dbReference>
<dbReference type="InterPro" id="IPR018958">
    <property type="entry name" value="Knr4/Smi1-like_dom"/>
</dbReference>
<accession>A0ABZ3FGQ9</accession>
<dbReference type="Pfam" id="PF09346">
    <property type="entry name" value="SMI1_KNR4"/>
    <property type="match status" value="1"/>
</dbReference>
<dbReference type="SUPFAM" id="SSF160631">
    <property type="entry name" value="SMI1/KNR4-like"/>
    <property type="match status" value="1"/>
</dbReference>
<protein>
    <recommendedName>
        <fullName evidence="1">Knr4/Smi1-like domain-containing protein</fullName>
    </recommendedName>
</protein>
<keyword evidence="3" id="KW-1185">Reference proteome</keyword>
<dbReference type="RefSeq" id="WP_343337952.1">
    <property type="nucleotide sequence ID" value="NZ_CP154622.1"/>
</dbReference>
<dbReference type="Gene3D" id="3.40.1580.10">
    <property type="entry name" value="SMI1/KNR4-like"/>
    <property type="match status" value="1"/>
</dbReference>
<organism evidence="2 3">
    <name type="scientific">Terrisporobacter petrolearius</name>
    <dbReference type="NCBI Taxonomy" id="1460447"/>
    <lineage>
        <taxon>Bacteria</taxon>
        <taxon>Bacillati</taxon>
        <taxon>Bacillota</taxon>
        <taxon>Clostridia</taxon>
        <taxon>Peptostreptococcales</taxon>
        <taxon>Peptostreptococcaceae</taxon>
        <taxon>Terrisporobacter</taxon>
    </lineage>
</organism>
<proteinExistence type="predicted"/>
<evidence type="ECO:0000313" key="3">
    <source>
        <dbReference type="Proteomes" id="UP001477947"/>
    </source>
</evidence>
<dbReference type="Proteomes" id="UP001477947">
    <property type="component" value="Chromosome"/>
</dbReference>
<reference evidence="2 3" key="1">
    <citation type="submission" date="2024-04" db="EMBL/GenBank/DDBJ databases">
        <title>Isolation and characterization of novel acetogenic strains of the genera Terrisporobacter and Acetoanaerobium.</title>
        <authorList>
            <person name="Boeer T."/>
            <person name="Schueler M.A."/>
            <person name="Lueschen A."/>
            <person name="Eysell L."/>
            <person name="Droege J."/>
            <person name="Heinemann M."/>
            <person name="Engelhardt L."/>
            <person name="Basen M."/>
            <person name="Daniel R."/>
        </authorList>
    </citation>
    <scope>NUCLEOTIDE SEQUENCE [LARGE SCALE GENOMIC DNA]</scope>
    <source>
        <strain evidence="2 3">ELB</strain>
    </source>
</reference>
<feature type="domain" description="Knr4/Smi1-like" evidence="1">
    <location>
        <begin position="9"/>
        <end position="131"/>
    </location>
</feature>
<evidence type="ECO:0000259" key="1">
    <source>
        <dbReference type="SMART" id="SM00860"/>
    </source>
</evidence>
<evidence type="ECO:0000313" key="2">
    <source>
        <dbReference type="EMBL" id="XAM43023.1"/>
    </source>
</evidence>
<gene>
    <name evidence="2" type="ORF">TPELB_33380</name>
</gene>
<dbReference type="InterPro" id="IPR037883">
    <property type="entry name" value="Knr4/Smi1-like_sf"/>
</dbReference>
<dbReference type="SMART" id="SM00860">
    <property type="entry name" value="SMI1_KNR4"/>
    <property type="match status" value="1"/>
</dbReference>